<dbReference type="AlphaFoldDB" id="A0A381RJF2"/>
<feature type="domain" description="DUF4350" evidence="1">
    <location>
        <begin position="12"/>
        <end position="207"/>
    </location>
</feature>
<dbReference type="Pfam" id="PF14258">
    <property type="entry name" value="DUF4350"/>
    <property type="match status" value="1"/>
</dbReference>
<dbReference type="EMBL" id="UINC01001947">
    <property type="protein sequence ID" value="SUZ91098.1"/>
    <property type="molecule type" value="Genomic_DNA"/>
</dbReference>
<evidence type="ECO:0000259" key="1">
    <source>
        <dbReference type="Pfam" id="PF14258"/>
    </source>
</evidence>
<evidence type="ECO:0000313" key="2">
    <source>
        <dbReference type="EMBL" id="SUZ91098.1"/>
    </source>
</evidence>
<name>A0A381RJF2_9ZZZZ</name>
<proteinExistence type="predicted"/>
<organism evidence="2">
    <name type="scientific">marine metagenome</name>
    <dbReference type="NCBI Taxonomy" id="408172"/>
    <lineage>
        <taxon>unclassified sequences</taxon>
        <taxon>metagenomes</taxon>
        <taxon>ecological metagenomes</taxon>
    </lineage>
</organism>
<dbReference type="InterPro" id="IPR025646">
    <property type="entry name" value="DUF4350"/>
</dbReference>
<sequence>MRAEGYATQALLSSPMALDELNSAQRNATVLLILGVERAYTEPEAKAIREFVRQGGRVLLADDFGHGNSAVSGLYSVGASFFGQQLYDMNHWDEPSHPHNASYVVVDADLPRVGFSGQLLLSEPTALTVAEGGKAIPLLRSSEQGFVDLNSNSFGDPDEGTFSIGGAVIMAEVEVGSGRMVLLSDPSLFINSLYGELDNRDFAHALIGYLAGGNNATLLFDESRHLQPDFLSLVYVQLFGYIVFAGNNEVARIILLAAILLGAEVALMRTRNPLPWRHLHNIWLGRSSRYRVPHAHYVHPDTIREVFLDRVRIAHGYAREEFELLPQSQLEKLLDNDILVRFIVNRDARLQPELVLEAVSGWKK</sequence>
<reference evidence="2" key="1">
    <citation type="submission" date="2018-05" db="EMBL/GenBank/DDBJ databases">
        <authorList>
            <person name="Lanie J.A."/>
            <person name="Ng W.-L."/>
            <person name="Kazmierczak K.M."/>
            <person name="Andrzejewski T.M."/>
            <person name="Davidsen T.M."/>
            <person name="Wayne K.J."/>
            <person name="Tettelin H."/>
            <person name="Glass J.I."/>
            <person name="Rusch D."/>
            <person name="Podicherti R."/>
            <person name="Tsui H.-C.T."/>
            <person name="Winkler M.E."/>
        </authorList>
    </citation>
    <scope>NUCLEOTIDE SEQUENCE</scope>
</reference>
<protein>
    <recommendedName>
        <fullName evidence="1">DUF4350 domain-containing protein</fullName>
    </recommendedName>
</protein>
<gene>
    <name evidence="2" type="ORF">METZ01_LOCUS43952</name>
</gene>
<accession>A0A381RJF2</accession>